<dbReference type="EMBL" id="JASBQV010000033">
    <property type="protein sequence ID" value="MDI3236234.1"/>
    <property type="molecule type" value="Genomic_DNA"/>
</dbReference>
<accession>A0ABT6R7H1</accession>
<dbReference type="InterPro" id="IPR013078">
    <property type="entry name" value="His_Pase_superF_clade-1"/>
</dbReference>
<dbReference type="Gene3D" id="3.40.50.1240">
    <property type="entry name" value="Phosphoglycerate mutase-like"/>
    <property type="match status" value="1"/>
</dbReference>
<dbReference type="Pfam" id="PF00300">
    <property type="entry name" value="His_Phos_1"/>
    <property type="match status" value="1"/>
</dbReference>
<reference evidence="1 2" key="1">
    <citation type="submission" date="2023-04" db="EMBL/GenBank/DDBJ databases">
        <title>Antarctic isolates genomes.</title>
        <authorList>
            <person name="Dimov S.G."/>
        </authorList>
    </citation>
    <scope>NUCLEOTIDE SEQUENCE [LARGE SCALE GENOMIC DNA]</scope>
    <source>
        <strain evidence="1 2">AL19</strain>
    </source>
</reference>
<dbReference type="InterPro" id="IPR029033">
    <property type="entry name" value="His_PPase_superfam"/>
</dbReference>
<dbReference type="Proteomes" id="UP001243286">
    <property type="component" value="Unassembled WGS sequence"/>
</dbReference>
<keyword evidence="2" id="KW-1185">Reference proteome</keyword>
<organism evidence="1 2">
    <name type="scientific">Exiguobacterium antarcticum</name>
    <dbReference type="NCBI Taxonomy" id="132920"/>
    <lineage>
        <taxon>Bacteria</taxon>
        <taxon>Bacillati</taxon>
        <taxon>Bacillota</taxon>
        <taxon>Bacilli</taxon>
        <taxon>Bacillales</taxon>
        <taxon>Bacillales Family XII. Incertae Sedis</taxon>
        <taxon>Exiguobacterium</taxon>
    </lineage>
</organism>
<name>A0ABT6R7H1_9BACL</name>
<comment type="caution">
    <text evidence="1">The sequence shown here is derived from an EMBL/GenBank/DDBJ whole genome shotgun (WGS) entry which is preliminary data.</text>
</comment>
<dbReference type="SUPFAM" id="SSF53254">
    <property type="entry name" value="Phosphoglycerate mutase-like"/>
    <property type="match status" value="1"/>
</dbReference>
<evidence type="ECO:0000313" key="2">
    <source>
        <dbReference type="Proteomes" id="UP001243286"/>
    </source>
</evidence>
<sequence length="185" mass="21217">MKQIGLVRHHRVTEGYPTKGWISAADIEAWIERYDVSTIDVQPVELGNIDWTLCYASSMPRAVQTAKSVYSEDIIVTDLLREVPFPTIRSRIRLPFLAWALIGRLVAPFSKRIQAEIKDANQRITVLLNQLTFEQGEHDRVLLVGHGGMMILMRTALKKRGYVGPRFGHPRNGMLYLFEKREVRS</sequence>
<evidence type="ECO:0000313" key="1">
    <source>
        <dbReference type="EMBL" id="MDI3236234.1"/>
    </source>
</evidence>
<protein>
    <submittedName>
        <fullName evidence="1">Histidine phosphatase family protein</fullName>
    </submittedName>
</protein>
<proteinExistence type="predicted"/>
<gene>
    <name evidence="1" type="ORF">QK289_14570</name>
</gene>
<dbReference type="RefSeq" id="WP_014970445.1">
    <property type="nucleotide sequence ID" value="NZ_JASBQV010000033.1"/>
</dbReference>